<dbReference type="SUPFAM" id="SSF103473">
    <property type="entry name" value="MFS general substrate transporter"/>
    <property type="match status" value="1"/>
</dbReference>
<evidence type="ECO:0000256" key="1">
    <source>
        <dbReference type="ARBA" id="ARBA00004651"/>
    </source>
</evidence>
<feature type="transmembrane region" description="Helical" evidence="5">
    <location>
        <begin position="159"/>
        <end position="178"/>
    </location>
</feature>
<evidence type="ECO:0000256" key="3">
    <source>
        <dbReference type="ARBA" id="ARBA00022989"/>
    </source>
</evidence>
<evidence type="ECO:0000259" key="6">
    <source>
        <dbReference type="PROSITE" id="PS50850"/>
    </source>
</evidence>
<dbReference type="InterPro" id="IPR011701">
    <property type="entry name" value="MFS"/>
</dbReference>
<feature type="transmembrane region" description="Helical" evidence="5">
    <location>
        <begin position="68"/>
        <end position="91"/>
    </location>
</feature>
<feature type="transmembrane region" description="Helical" evidence="5">
    <location>
        <begin position="375"/>
        <end position="394"/>
    </location>
</feature>
<feature type="transmembrane region" description="Helical" evidence="5">
    <location>
        <begin position="293"/>
        <end position="311"/>
    </location>
</feature>
<dbReference type="InterPro" id="IPR036259">
    <property type="entry name" value="MFS_trans_sf"/>
</dbReference>
<comment type="subcellular location">
    <subcellularLocation>
        <location evidence="1">Cell membrane</location>
        <topology evidence="1">Multi-pass membrane protein</topology>
    </subcellularLocation>
</comment>
<dbReference type="GO" id="GO:0022857">
    <property type="term" value="F:transmembrane transporter activity"/>
    <property type="evidence" value="ECO:0007669"/>
    <property type="project" value="InterPro"/>
</dbReference>
<keyword evidence="3 5" id="KW-1133">Transmembrane helix</keyword>
<dbReference type="PROSITE" id="PS50850">
    <property type="entry name" value="MFS"/>
    <property type="match status" value="1"/>
</dbReference>
<sequence length="402" mass="42394">MVMEEIVLSTPQSLAQQPAVVGSIRRQTPRRARIAVATTFFITGMTFATWAARIPAVSEQLHLTPGTLGIALFGLNCGSLLSLPISGTLVVRLRSRTTAFIGFLFYCLLFPLLGMMPNVWALACMLGVYALGSSLTNIAINVAGVAVEQRYNRPLMGSFHAFWSFGGVAGSLIGAGAASINMPVWLHFGLMSIVWLIGGLLATMHFVPEEQHQKRDKTASLRPKGALLILIVIAFCAFLSEGVMSDWSGIYMRDTVQSGAGIAALAYSVYTFTMSIGRFSTDRVVALLGPRRFVCGAALLAASGLGLALLVPTTPTAFLGFALLGIGVAGIAPTVIGAAGRLHGGAAIALITGVGYVSSLSGPVVVGWLAEASSLRLALCFIVCMALVMSMLALKLERRQQI</sequence>
<feature type="transmembrane region" description="Helical" evidence="5">
    <location>
        <begin position="98"/>
        <end position="114"/>
    </location>
</feature>
<protein>
    <submittedName>
        <fullName evidence="7">MFS transporter</fullName>
    </submittedName>
</protein>
<reference evidence="7" key="1">
    <citation type="submission" date="2018-12" db="EMBL/GenBank/DDBJ databases">
        <title>Novel natural products biosynthetic potential of the class Ktedonobacteria.</title>
        <authorList>
            <person name="Zheng Y."/>
            <person name="Saitou A."/>
            <person name="Wang C.M."/>
            <person name="Toyoda A."/>
            <person name="Minakuchi Y."/>
            <person name="Sekiguchi Y."/>
            <person name="Ueda K."/>
            <person name="Takano H."/>
            <person name="Sakai Y."/>
            <person name="Yokota A."/>
            <person name="Yabe S."/>
        </authorList>
    </citation>
    <scope>NUCLEOTIDE SEQUENCE</scope>
    <source>
        <strain evidence="7">COM3</strain>
    </source>
</reference>
<proteinExistence type="predicted"/>
<name>A0A455SGW6_9CHLR</name>
<feature type="transmembrane region" description="Helical" evidence="5">
    <location>
        <begin position="317"/>
        <end position="339"/>
    </location>
</feature>
<dbReference type="Pfam" id="PF07690">
    <property type="entry name" value="MFS_1"/>
    <property type="match status" value="1"/>
</dbReference>
<feature type="transmembrane region" description="Helical" evidence="5">
    <location>
        <begin position="120"/>
        <end position="147"/>
    </location>
</feature>
<feature type="transmembrane region" description="Helical" evidence="5">
    <location>
        <begin position="225"/>
        <end position="244"/>
    </location>
</feature>
<feature type="domain" description="Major facilitator superfamily (MFS) profile" evidence="6">
    <location>
        <begin position="32"/>
        <end position="401"/>
    </location>
</feature>
<dbReference type="Gene3D" id="1.20.1250.20">
    <property type="entry name" value="MFS general substrate transporter like domains"/>
    <property type="match status" value="1"/>
</dbReference>
<keyword evidence="4 5" id="KW-0472">Membrane</keyword>
<dbReference type="InterPro" id="IPR020846">
    <property type="entry name" value="MFS_dom"/>
</dbReference>
<dbReference type="GO" id="GO:0005886">
    <property type="term" value="C:plasma membrane"/>
    <property type="evidence" value="ECO:0007669"/>
    <property type="project" value="UniProtKB-SubCell"/>
</dbReference>
<dbReference type="EMBL" id="AP019376">
    <property type="protein sequence ID" value="BBH86780.1"/>
    <property type="molecule type" value="Genomic_DNA"/>
</dbReference>
<dbReference type="InterPro" id="IPR051788">
    <property type="entry name" value="MFS_Transporter"/>
</dbReference>
<dbReference type="PANTHER" id="PTHR23514">
    <property type="entry name" value="BYPASS OF STOP CODON PROTEIN 6"/>
    <property type="match status" value="1"/>
</dbReference>
<evidence type="ECO:0000256" key="5">
    <source>
        <dbReference type="SAM" id="Phobius"/>
    </source>
</evidence>
<organism evidence="7">
    <name type="scientific">Thermosporothrix sp. COM3</name>
    <dbReference type="NCBI Taxonomy" id="2490863"/>
    <lineage>
        <taxon>Bacteria</taxon>
        <taxon>Bacillati</taxon>
        <taxon>Chloroflexota</taxon>
        <taxon>Ktedonobacteria</taxon>
        <taxon>Ktedonobacterales</taxon>
        <taxon>Thermosporotrichaceae</taxon>
        <taxon>Thermosporothrix</taxon>
    </lineage>
</organism>
<accession>A0A455SGW6</accession>
<dbReference type="CDD" id="cd17393">
    <property type="entry name" value="MFS_MosC_like"/>
    <property type="match status" value="1"/>
</dbReference>
<dbReference type="AlphaFoldDB" id="A0A455SGW6"/>
<feature type="transmembrane region" description="Helical" evidence="5">
    <location>
        <begin position="34"/>
        <end position="56"/>
    </location>
</feature>
<feature type="transmembrane region" description="Helical" evidence="5">
    <location>
        <begin position="184"/>
        <end position="204"/>
    </location>
</feature>
<gene>
    <name evidence="7" type="ORF">KTC_15310</name>
</gene>
<feature type="transmembrane region" description="Helical" evidence="5">
    <location>
        <begin position="256"/>
        <end position="273"/>
    </location>
</feature>
<evidence type="ECO:0000256" key="4">
    <source>
        <dbReference type="ARBA" id="ARBA00023136"/>
    </source>
</evidence>
<evidence type="ECO:0000313" key="7">
    <source>
        <dbReference type="EMBL" id="BBH86780.1"/>
    </source>
</evidence>
<keyword evidence="2 5" id="KW-0812">Transmembrane</keyword>
<feature type="transmembrane region" description="Helical" evidence="5">
    <location>
        <begin position="346"/>
        <end position="369"/>
    </location>
</feature>
<evidence type="ECO:0000256" key="2">
    <source>
        <dbReference type="ARBA" id="ARBA00022692"/>
    </source>
</evidence>
<dbReference type="PANTHER" id="PTHR23514:SF13">
    <property type="entry name" value="INNER MEMBRANE PROTEIN YBJJ"/>
    <property type="match status" value="1"/>
</dbReference>